<dbReference type="AlphaFoldDB" id="A0A829XAS3"/>
<dbReference type="InterPro" id="IPR014729">
    <property type="entry name" value="Rossmann-like_a/b/a_fold"/>
</dbReference>
<dbReference type="InterPro" id="IPR003848">
    <property type="entry name" value="DUF218"/>
</dbReference>
<evidence type="ECO:0000313" key="3">
    <source>
        <dbReference type="Proteomes" id="UP000484858"/>
    </source>
</evidence>
<gene>
    <name evidence="2" type="ORF">NBRC3293_2033</name>
</gene>
<evidence type="ECO:0000313" key="2">
    <source>
        <dbReference type="EMBL" id="GEM17536.1"/>
    </source>
</evidence>
<organism evidence="2 3">
    <name type="scientific">Gluconobacter oxydans NBRC 3293</name>
    <dbReference type="NCBI Taxonomy" id="1315969"/>
    <lineage>
        <taxon>Bacteria</taxon>
        <taxon>Pseudomonadati</taxon>
        <taxon>Pseudomonadota</taxon>
        <taxon>Alphaproteobacteria</taxon>
        <taxon>Acetobacterales</taxon>
        <taxon>Acetobacteraceae</taxon>
        <taxon>Gluconobacter</taxon>
    </lineage>
</organism>
<dbReference type="EMBL" id="BARJ01000010">
    <property type="protein sequence ID" value="GEM17536.1"/>
    <property type="molecule type" value="Genomic_DNA"/>
</dbReference>
<feature type="domain" description="DUF218" evidence="1">
    <location>
        <begin position="247"/>
        <end position="359"/>
    </location>
</feature>
<sequence length="411" mass="45473">MKSLFHLPRRISWLLCISFGTTGLILVAAEILAFSPRRQSPPASDHLIATLQQRIFPNLMRASSDSDWQKNFASDPKMIAAGLNRIARIKGLVGCTPAPSCIVEGWKITPEERSSIGERLRVLAAGRSGRNSYQTDQWYRDADALNYILSVYGEGIPPHYPQIDSMSLKPASRDFGNLVAGLQAQELQAPSPDPVSILSAASRYAAILLDANERVDAAEFPDLWKTWNARALDYARHLSWHHYPYTAIIVPGEGPEAAQTSLSALGKFRLMMAVESFNRGLAPFIIVTGGAVHPAQTHYVEAEEMRRMLIDRFGMAETNVVMEPFARHTTTNLRNASRILEKMGAPSHTPALIVTDPAQSTYIESPVFSERNLRELKCEPGTLGKRLSAFSITFYPGRKCNATDPNDPLDP</sequence>
<evidence type="ECO:0000259" key="1">
    <source>
        <dbReference type="Pfam" id="PF02698"/>
    </source>
</evidence>
<protein>
    <recommendedName>
        <fullName evidence="1">DUF218 domain-containing protein</fullName>
    </recommendedName>
</protein>
<accession>A0A829XAS3</accession>
<name>A0A829XAS3_GLUOY</name>
<reference evidence="2 3" key="1">
    <citation type="submission" date="2013-04" db="EMBL/GenBank/DDBJ databases">
        <title>Gluconobacter oxydans NBRC 3293 whole genome sequence.</title>
        <authorList>
            <person name="Matsutani M."/>
            <person name="Yakushi T."/>
            <person name="Matsushita K."/>
        </authorList>
    </citation>
    <scope>NUCLEOTIDE SEQUENCE [LARGE SCALE GENOMIC DNA]</scope>
    <source>
        <strain evidence="2 3">NBRC 3293</strain>
    </source>
</reference>
<dbReference type="Proteomes" id="UP000484858">
    <property type="component" value="Unassembled WGS sequence"/>
</dbReference>
<dbReference type="Pfam" id="PF02698">
    <property type="entry name" value="DUF218"/>
    <property type="match status" value="1"/>
</dbReference>
<comment type="caution">
    <text evidence="2">The sequence shown here is derived from an EMBL/GenBank/DDBJ whole genome shotgun (WGS) entry which is preliminary data.</text>
</comment>
<proteinExistence type="predicted"/>
<dbReference type="Gene3D" id="3.40.50.620">
    <property type="entry name" value="HUPs"/>
    <property type="match status" value="1"/>
</dbReference>
<dbReference type="CDD" id="cd06259">
    <property type="entry name" value="YdcF-like"/>
    <property type="match status" value="1"/>
</dbReference>